<dbReference type="InterPro" id="IPR026961">
    <property type="entry name" value="PGG_dom"/>
</dbReference>
<evidence type="ECO:0000313" key="12">
    <source>
        <dbReference type="Proteomes" id="UP000324705"/>
    </source>
</evidence>
<name>A0A9R1PBK9_TRITD</name>
<dbReference type="Pfam" id="PF13962">
    <property type="entry name" value="PGG"/>
    <property type="match status" value="1"/>
</dbReference>
<feature type="transmembrane region" description="Helical" evidence="9">
    <location>
        <begin position="377"/>
        <end position="398"/>
    </location>
</feature>
<proteinExistence type="predicted"/>
<dbReference type="EMBL" id="LT934114">
    <property type="protein sequence ID" value="VAH40374.1"/>
    <property type="molecule type" value="Genomic_DNA"/>
</dbReference>
<gene>
    <name evidence="11" type="ORF">TRITD_2Bv1G008330</name>
</gene>
<evidence type="ECO:0000313" key="11">
    <source>
        <dbReference type="EMBL" id="VAH40374.1"/>
    </source>
</evidence>
<organism evidence="11 12">
    <name type="scientific">Triticum turgidum subsp. durum</name>
    <name type="common">Durum wheat</name>
    <name type="synonym">Triticum durum</name>
    <dbReference type="NCBI Taxonomy" id="4567"/>
    <lineage>
        <taxon>Eukaryota</taxon>
        <taxon>Viridiplantae</taxon>
        <taxon>Streptophyta</taxon>
        <taxon>Embryophyta</taxon>
        <taxon>Tracheophyta</taxon>
        <taxon>Spermatophyta</taxon>
        <taxon>Magnoliopsida</taxon>
        <taxon>Liliopsida</taxon>
        <taxon>Poales</taxon>
        <taxon>Poaceae</taxon>
        <taxon>BOP clade</taxon>
        <taxon>Pooideae</taxon>
        <taxon>Triticodae</taxon>
        <taxon>Triticeae</taxon>
        <taxon>Triticinae</taxon>
        <taxon>Triticum</taxon>
    </lineage>
</organism>
<feature type="transmembrane region" description="Helical" evidence="9">
    <location>
        <begin position="446"/>
        <end position="469"/>
    </location>
</feature>
<dbReference type="SUPFAM" id="SSF48403">
    <property type="entry name" value="Ankyrin repeat"/>
    <property type="match status" value="1"/>
</dbReference>
<dbReference type="PROSITE" id="PS50088">
    <property type="entry name" value="ANK_REPEAT"/>
    <property type="match status" value="2"/>
</dbReference>
<dbReference type="Gene3D" id="1.25.40.20">
    <property type="entry name" value="Ankyrin repeat-containing domain"/>
    <property type="match status" value="1"/>
</dbReference>
<feature type="domain" description="PGG" evidence="10">
    <location>
        <begin position="331"/>
        <end position="437"/>
    </location>
</feature>
<dbReference type="Proteomes" id="UP000324705">
    <property type="component" value="Chromosome 2B"/>
</dbReference>
<evidence type="ECO:0000256" key="4">
    <source>
        <dbReference type="ARBA" id="ARBA00022989"/>
    </source>
</evidence>
<feature type="repeat" description="ANK" evidence="7">
    <location>
        <begin position="193"/>
        <end position="226"/>
    </location>
</feature>
<reference evidence="11 12" key="1">
    <citation type="submission" date="2017-09" db="EMBL/GenBank/DDBJ databases">
        <authorList>
            <consortium name="International Durum Wheat Genome Sequencing Consortium (IDWGSC)"/>
            <person name="Milanesi L."/>
        </authorList>
    </citation>
    <scope>NUCLEOTIDE SEQUENCE [LARGE SCALE GENOMIC DNA]</scope>
    <source>
        <strain evidence="12">cv. Svevo</strain>
    </source>
</reference>
<accession>A0A9R1PBK9</accession>
<evidence type="ECO:0000256" key="6">
    <source>
        <dbReference type="ARBA" id="ARBA00023136"/>
    </source>
</evidence>
<dbReference type="PROSITE" id="PS50297">
    <property type="entry name" value="ANK_REP_REGION"/>
    <property type="match status" value="1"/>
</dbReference>
<evidence type="ECO:0000256" key="2">
    <source>
        <dbReference type="ARBA" id="ARBA00022692"/>
    </source>
</evidence>
<keyword evidence="5 7" id="KW-0040">ANK repeat</keyword>
<keyword evidence="12" id="KW-1185">Reference proteome</keyword>
<dbReference type="OMA" id="ETPNKQD"/>
<keyword evidence="4 9" id="KW-1133">Transmembrane helix</keyword>
<feature type="transmembrane region" description="Helical" evidence="9">
    <location>
        <begin position="337"/>
        <end position="357"/>
    </location>
</feature>
<dbReference type="SMART" id="SM00248">
    <property type="entry name" value="ANK"/>
    <property type="match status" value="5"/>
</dbReference>
<feature type="transmembrane region" description="Helical" evidence="9">
    <location>
        <begin position="516"/>
        <end position="534"/>
    </location>
</feature>
<evidence type="ECO:0000256" key="9">
    <source>
        <dbReference type="SAM" id="Phobius"/>
    </source>
</evidence>
<keyword evidence="6 9" id="KW-0472">Membrane</keyword>
<feature type="region of interest" description="Disordered" evidence="8">
    <location>
        <begin position="278"/>
        <end position="314"/>
    </location>
</feature>
<sequence>MEEAPDLASVDGGEGISPLYLAASTSSLGIVRALLRPSHDGTPSPASFSGPEGRTALHAAAAVSKEIVQAILGWDKDSTLLTKVDSSGRTPLHFAALYGRLDVVELFLDDHASLRLASISDNNGSFPVHAAAMVWDRRTVLELITEFPDFYEQVDNQGRNLLHHAVEHGREWLVHQICENDEFAMLLNATDSHGNTPLHLAVKSQYPGIFYSLLATPSVNMGITNKDGLTAGDLAFMARKPERIYYFLDPCAIAENCMYWLRAPRTLDGLLGLNDKPAAQKNSEKDAPEVFNPGAQKGSENDAPETEKQDDMTKTGTIASAAPERQQNYMTTNRSTVSALIATVAFAAAFTVPGGFVTDDHARAGTAILARRFAFKAFVVSDTMAFVCSIVATCFDIYGGAQEIPDSHRRSYKLLASGLVPIGSQSMIAAFAFGFHLVVGSVNRSLIILVYILSLVAVLFCFPGIWAPVHLGMGKALWRRAGWKGLANIHKRPSNQPLLFLLLSSFLFINVRRPLFVLLISATFVVAIILSIALPNY</sequence>
<evidence type="ECO:0000259" key="10">
    <source>
        <dbReference type="Pfam" id="PF13962"/>
    </source>
</evidence>
<dbReference type="InterPro" id="IPR002110">
    <property type="entry name" value="Ankyrin_rpt"/>
</dbReference>
<keyword evidence="3" id="KW-0677">Repeat</keyword>
<dbReference type="GO" id="GO:0005886">
    <property type="term" value="C:plasma membrane"/>
    <property type="evidence" value="ECO:0007669"/>
    <property type="project" value="TreeGrafter"/>
</dbReference>
<dbReference type="Gramene" id="TRITD2Bv1G008330.1">
    <property type="protein sequence ID" value="TRITD2Bv1G008330.1"/>
    <property type="gene ID" value="TRITD2Bv1G008330"/>
</dbReference>
<evidence type="ECO:0000256" key="7">
    <source>
        <dbReference type="PROSITE-ProRule" id="PRU00023"/>
    </source>
</evidence>
<protein>
    <recommendedName>
        <fullName evidence="10">PGG domain-containing protein</fullName>
    </recommendedName>
</protein>
<dbReference type="AlphaFoldDB" id="A0A9R1PBK9"/>
<feature type="repeat" description="ANK" evidence="7">
    <location>
        <begin position="87"/>
        <end position="119"/>
    </location>
</feature>
<evidence type="ECO:0000256" key="5">
    <source>
        <dbReference type="ARBA" id="ARBA00023043"/>
    </source>
</evidence>
<evidence type="ECO:0000256" key="3">
    <source>
        <dbReference type="ARBA" id="ARBA00022737"/>
    </source>
</evidence>
<feature type="transmembrane region" description="Helical" evidence="9">
    <location>
        <begin position="418"/>
        <end position="439"/>
    </location>
</feature>
<dbReference type="PANTHER" id="PTHR24186">
    <property type="entry name" value="PROTEIN PHOSPHATASE 1 REGULATORY SUBUNIT"/>
    <property type="match status" value="1"/>
</dbReference>
<evidence type="ECO:0000256" key="1">
    <source>
        <dbReference type="ARBA" id="ARBA00004141"/>
    </source>
</evidence>
<dbReference type="PANTHER" id="PTHR24186:SF50">
    <property type="entry name" value="ANKYRIN REPEAT-CONTAINING PROTEIN ITN1-LIKE ISOFORM X1"/>
    <property type="match status" value="1"/>
</dbReference>
<comment type="subcellular location">
    <subcellularLocation>
        <location evidence="1">Membrane</location>
        <topology evidence="1">Multi-pass membrane protein</topology>
    </subcellularLocation>
</comment>
<dbReference type="Pfam" id="PF12796">
    <property type="entry name" value="Ank_2"/>
    <property type="match status" value="2"/>
</dbReference>
<dbReference type="InterPro" id="IPR036770">
    <property type="entry name" value="Ankyrin_rpt-contain_sf"/>
</dbReference>
<keyword evidence="2 9" id="KW-0812">Transmembrane</keyword>
<evidence type="ECO:0000256" key="8">
    <source>
        <dbReference type="SAM" id="MobiDB-lite"/>
    </source>
</evidence>